<dbReference type="GO" id="GO:0003951">
    <property type="term" value="F:NAD+ kinase activity"/>
    <property type="evidence" value="ECO:0007669"/>
    <property type="project" value="UniProtKB-UniRule"/>
</dbReference>
<dbReference type="NCBIfam" id="NF002521">
    <property type="entry name" value="PRK01911.1"/>
    <property type="match status" value="1"/>
</dbReference>
<dbReference type="PANTHER" id="PTHR20275">
    <property type="entry name" value="NAD KINASE"/>
    <property type="match status" value="1"/>
</dbReference>
<dbReference type="AlphaFoldDB" id="A0A1I6ZXT9"/>
<dbReference type="InterPro" id="IPR016064">
    <property type="entry name" value="NAD/diacylglycerol_kinase_sf"/>
</dbReference>
<feature type="binding site" evidence="6">
    <location>
        <position position="212"/>
    </location>
    <ligand>
        <name>NAD(+)</name>
        <dbReference type="ChEBI" id="CHEBI:57540"/>
    </ligand>
</feature>
<evidence type="ECO:0000256" key="1">
    <source>
        <dbReference type="ARBA" id="ARBA00022679"/>
    </source>
</evidence>
<sequence length="292" mass="32637">MKVAVYCRKLIKQHIPQYAKFFNILNDFGWQPVVHSDFKQQLIKKVGMGHHFDEFDSHFDLATGIDLAVSIGGDGTFLRTVSYVRASGAPILGINMGRLGFLANVNEESLDEAMQKVKEKKYVHQSRSLLRVETADNIFGEDNLAMNELTLHKKDTSSMITVHASLEGKYLNSYWADGLIVGTPTGSTAYSLSCGGPIITPGCQVHILTPIAPHNLNVRPVVVPDHMPIKLQVEGRDRSYLMSLDSISKPIKNGTEVTVKKAEFMINVVKFEENNFLDTIRAKMMWGVDKRN</sequence>
<feature type="binding site" evidence="6">
    <location>
        <position position="177"/>
    </location>
    <ligand>
        <name>NAD(+)</name>
        <dbReference type="ChEBI" id="CHEBI:57540"/>
    </ligand>
</feature>
<organism evidence="7 8">
    <name type="scientific">Lishizhenia tianjinensis</name>
    <dbReference type="NCBI Taxonomy" id="477690"/>
    <lineage>
        <taxon>Bacteria</taxon>
        <taxon>Pseudomonadati</taxon>
        <taxon>Bacteroidota</taxon>
        <taxon>Flavobacteriia</taxon>
        <taxon>Flavobacteriales</taxon>
        <taxon>Crocinitomicaceae</taxon>
        <taxon>Lishizhenia</taxon>
    </lineage>
</organism>
<dbReference type="OrthoDB" id="9774737at2"/>
<dbReference type="Gene3D" id="2.60.200.30">
    <property type="entry name" value="Probable inorganic polyphosphate/atp-NAD kinase, domain 2"/>
    <property type="match status" value="1"/>
</dbReference>
<keyword evidence="6" id="KW-0963">Cytoplasm</keyword>
<evidence type="ECO:0000256" key="3">
    <source>
        <dbReference type="ARBA" id="ARBA00022857"/>
    </source>
</evidence>
<dbReference type="GO" id="GO:0051287">
    <property type="term" value="F:NAD binding"/>
    <property type="evidence" value="ECO:0007669"/>
    <property type="project" value="UniProtKB-ARBA"/>
</dbReference>
<dbReference type="GO" id="GO:0006741">
    <property type="term" value="P:NADP+ biosynthetic process"/>
    <property type="evidence" value="ECO:0007669"/>
    <property type="project" value="UniProtKB-UniRule"/>
</dbReference>
<accession>A0A1I6ZXT9</accession>
<dbReference type="GO" id="GO:0005737">
    <property type="term" value="C:cytoplasm"/>
    <property type="evidence" value="ECO:0007669"/>
    <property type="project" value="UniProtKB-SubCell"/>
</dbReference>
<dbReference type="EC" id="2.7.1.23" evidence="6"/>
<dbReference type="RefSeq" id="WP_090248312.1">
    <property type="nucleotide sequence ID" value="NZ_FPAS01000002.1"/>
</dbReference>
<dbReference type="GO" id="GO:0046872">
    <property type="term" value="F:metal ion binding"/>
    <property type="evidence" value="ECO:0007669"/>
    <property type="project" value="UniProtKB-UniRule"/>
</dbReference>
<feature type="binding site" evidence="6">
    <location>
        <begin position="188"/>
        <end position="193"/>
    </location>
    <ligand>
        <name>NAD(+)</name>
        <dbReference type="ChEBI" id="CHEBI:57540"/>
    </ligand>
</feature>
<evidence type="ECO:0000256" key="6">
    <source>
        <dbReference type="HAMAP-Rule" id="MF_00361"/>
    </source>
</evidence>
<reference evidence="7 8" key="1">
    <citation type="submission" date="2016-10" db="EMBL/GenBank/DDBJ databases">
        <authorList>
            <person name="de Groot N.N."/>
        </authorList>
    </citation>
    <scope>NUCLEOTIDE SEQUENCE [LARGE SCALE GENOMIC DNA]</scope>
    <source>
        <strain evidence="7 8">CGMCC 1.7005</strain>
    </source>
</reference>
<feature type="binding site" evidence="6">
    <location>
        <begin position="147"/>
        <end position="148"/>
    </location>
    <ligand>
        <name>NAD(+)</name>
        <dbReference type="ChEBI" id="CHEBI:57540"/>
    </ligand>
</feature>
<dbReference type="GO" id="GO:0019674">
    <property type="term" value="P:NAD+ metabolic process"/>
    <property type="evidence" value="ECO:0007669"/>
    <property type="project" value="InterPro"/>
</dbReference>
<comment type="function">
    <text evidence="6">Involved in the regulation of the intracellular balance of NAD and NADP, and is a key enzyme in the biosynthesis of NADP. Catalyzes specifically the phosphorylation on 2'-hydroxyl of the adenosine moiety of NAD to yield NADP.</text>
</comment>
<dbReference type="InterPro" id="IPR002504">
    <property type="entry name" value="NADK"/>
</dbReference>
<keyword evidence="6" id="KW-0547">Nucleotide-binding</keyword>
<feature type="binding site" evidence="6">
    <location>
        <begin position="74"/>
        <end position="75"/>
    </location>
    <ligand>
        <name>NAD(+)</name>
        <dbReference type="ChEBI" id="CHEBI:57540"/>
    </ligand>
</feature>
<evidence type="ECO:0000256" key="5">
    <source>
        <dbReference type="ARBA" id="ARBA00047925"/>
    </source>
</evidence>
<gene>
    <name evidence="6" type="primary">nadK</name>
    <name evidence="7" type="ORF">SAMN05216474_1714</name>
</gene>
<comment type="subcellular location">
    <subcellularLocation>
        <location evidence="6">Cytoplasm</location>
    </subcellularLocation>
</comment>
<keyword evidence="2 6" id="KW-0418">Kinase</keyword>
<protein>
    <recommendedName>
        <fullName evidence="6">NAD kinase</fullName>
        <ecNumber evidence="6">2.7.1.23</ecNumber>
    </recommendedName>
    <alternativeName>
        <fullName evidence="6">ATP-dependent NAD kinase</fullName>
    </alternativeName>
</protein>
<dbReference type="Pfam" id="PF20143">
    <property type="entry name" value="NAD_kinase_C"/>
    <property type="match status" value="1"/>
</dbReference>
<dbReference type="GO" id="GO:0005524">
    <property type="term" value="F:ATP binding"/>
    <property type="evidence" value="ECO:0007669"/>
    <property type="project" value="UniProtKB-KW"/>
</dbReference>
<keyword evidence="6" id="KW-0067">ATP-binding</keyword>
<dbReference type="InterPro" id="IPR017438">
    <property type="entry name" value="ATP-NAD_kinase_N"/>
</dbReference>
<dbReference type="InterPro" id="IPR017437">
    <property type="entry name" value="ATP-NAD_kinase_PpnK-typ_C"/>
</dbReference>
<dbReference type="PANTHER" id="PTHR20275:SF0">
    <property type="entry name" value="NAD KINASE"/>
    <property type="match status" value="1"/>
</dbReference>
<keyword evidence="1 6" id="KW-0808">Transferase</keyword>
<dbReference type="Gene3D" id="3.40.50.10330">
    <property type="entry name" value="Probable inorganic polyphosphate/atp-NAD kinase, domain 1"/>
    <property type="match status" value="1"/>
</dbReference>
<keyword evidence="3 6" id="KW-0521">NADP</keyword>
<proteinExistence type="inferred from homology"/>
<comment type="catalytic activity">
    <reaction evidence="5 6">
        <text>NAD(+) + ATP = ADP + NADP(+) + H(+)</text>
        <dbReference type="Rhea" id="RHEA:18629"/>
        <dbReference type="ChEBI" id="CHEBI:15378"/>
        <dbReference type="ChEBI" id="CHEBI:30616"/>
        <dbReference type="ChEBI" id="CHEBI:57540"/>
        <dbReference type="ChEBI" id="CHEBI:58349"/>
        <dbReference type="ChEBI" id="CHEBI:456216"/>
        <dbReference type="EC" id="2.7.1.23"/>
    </reaction>
</comment>
<dbReference type="Pfam" id="PF01513">
    <property type="entry name" value="NAD_kinase"/>
    <property type="match status" value="1"/>
</dbReference>
<dbReference type="STRING" id="477690.SAMN05216474_1714"/>
<name>A0A1I6ZXT9_9FLAO</name>
<feature type="active site" description="Proton acceptor" evidence="6">
    <location>
        <position position="74"/>
    </location>
</feature>
<evidence type="ECO:0000256" key="2">
    <source>
        <dbReference type="ARBA" id="ARBA00022777"/>
    </source>
</evidence>
<comment type="cofactor">
    <cofactor evidence="6">
        <name>a divalent metal cation</name>
        <dbReference type="ChEBI" id="CHEBI:60240"/>
    </cofactor>
</comment>
<keyword evidence="4 6" id="KW-0520">NAD</keyword>
<evidence type="ECO:0000256" key="4">
    <source>
        <dbReference type="ARBA" id="ARBA00023027"/>
    </source>
</evidence>
<dbReference type="EMBL" id="FPAS01000002">
    <property type="protein sequence ID" value="SFT67530.1"/>
    <property type="molecule type" value="Genomic_DNA"/>
</dbReference>
<dbReference type="Proteomes" id="UP000236454">
    <property type="component" value="Unassembled WGS sequence"/>
</dbReference>
<evidence type="ECO:0000313" key="8">
    <source>
        <dbReference type="Proteomes" id="UP000236454"/>
    </source>
</evidence>
<dbReference type="HAMAP" id="MF_00361">
    <property type="entry name" value="NAD_kinase"/>
    <property type="match status" value="1"/>
</dbReference>
<feature type="binding site" evidence="6">
    <location>
        <position position="79"/>
    </location>
    <ligand>
        <name>NAD(+)</name>
        <dbReference type="ChEBI" id="CHEBI:57540"/>
    </ligand>
</feature>
<evidence type="ECO:0000313" key="7">
    <source>
        <dbReference type="EMBL" id="SFT67530.1"/>
    </source>
</evidence>
<keyword evidence="8" id="KW-1185">Reference proteome</keyword>
<comment type="caution">
    <text evidence="6">Lacks conserved residue(s) required for the propagation of feature annotation.</text>
</comment>
<comment type="similarity">
    <text evidence="6">Belongs to the NAD kinase family.</text>
</comment>
<dbReference type="SUPFAM" id="SSF111331">
    <property type="entry name" value="NAD kinase/diacylglycerol kinase-like"/>
    <property type="match status" value="1"/>
</dbReference>